<protein>
    <submittedName>
        <fullName evidence="2">Uncharacterized protein</fullName>
    </submittedName>
</protein>
<gene>
    <name evidence="2" type="ORF">C5167_011089</name>
</gene>
<dbReference type="Proteomes" id="UP000316621">
    <property type="component" value="Chromosome 6"/>
</dbReference>
<evidence type="ECO:0000313" key="3">
    <source>
        <dbReference type="Proteomes" id="UP000316621"/>
    </source>
</evidence>
<feature type="region of interest" description="Disordered" evidence="1">
    <location>
        <begin position="70"/>
        <end position="94"/>
    </location>
</feature>
<evidence type="ECO:0000313" key="2">
    <source>
        <dbReference type="EMBL" id="RZC67386.1"/>
    </source>
</evidence>
<dbReference type="EMBL" id="CM010720">
    <property type="protein sequence ID" value="RZC67386.1"/>
    <property type="molecule type" value="Genomic_DNA"/>
</dbReference>
<evidence type="ECO:0000256" key="1">
    <source>
        <dbReference type="SAM" id="MobiDB-lite"/>
    </source>
</evidence>
<proteinExistence type="predicted"/>
<dbReference type="Gramene" id="RZC67386">
    <property type="protein sequence ID" value="RZC67386"/>
    <property type="gene ID" value="C5167_011089"/>
</dbReference>
<organism evidence="2 3">
    <name type="scientific">Papaver somniferum</name>
    <name type="common">Opium poppy</name>
    <dbReference type="NCBI Taxonomy" id="3469"/>
    <lineage>
        <taxon>Eukaryota</taxon>
        <taxon>Viridiplantae</taxon>
        <taxon>Streptophyta</taxon>
        <taxon>Embryophyta</taxon>
        <taxon>Tracheophyta</taxon>
        <taxon>Spermatophyta</taxon>
        <taxon>Magnoliopsida</taxon>
        <taxon>Ranunculales</taxon>
        <taxon>Papaveraceae</taxon>
        <taxon>Papaveroideae</taxon>
        <taxon>Papaver</taxon>
    </lineage>
</organism>
<sequence length="292" mass="32264">MKACFYSDGAVIFCGGNRSGMTTYPDYPDEQVICGGNIRDMTTYPDEEVICGGNNRDIPDSIEDTFQAALPDSLPSDDEYSSSVSSGEDSDADEDGVCGKTFQADLPVFIPSNDEYASYISYLYSEEEEDEESDDDENAASIVGEENEVRLLDIYCDHREGVNLFKSSKPSKQEWKASWPTEGETAKFAWVHVYGFYDAETNQGGYGVIMRNMAAKPIAASTYFSLYGVTHLYQVLKGLDAGLKLALKHGCSSPRLHPRILERSKQHGFLAFGDFPVLDQSCSPMLGFYNAT</sequence>
<keyword evidence="3" id="KW-1185">Reference proteome</keyword>
<accession>A0A4Y7K3I0</accession>
<dbReference type="AlphaFoldDB" id="A0A4Y7K3I0"/>
<name>A0A4Y7K3I0_PAPSO</name>
<reference evidence="2 3" key="1">
    <citation type="journal article" date="2018" name="Science">
        <title>The opium poppy genome and morphinan production.</title>
        <authorList>
            <person name="Guo L."/>
            <person name="Winzer T."/>
            <person name="Yang X."/>
            <person name="Li Y."/>
            <person name="Ning Z."/>
            <person name="He Z."/>
            <person name="Teodor R."/>
            <person name="Lu Y."/>
            <person name="Bowser T.A."/>
            <person name="Graham I.A."/>
            <person name="Ye K."/>
        </authorList>
    </citation>
    <scope>NUCLEOTIDE SEQUENCE [LARGE SCALE GENOMIC DNA]</scope>
    <source>
        <strain evidence="3">cv. HN1</strain>
        <tissue evidence="2">Leaves</tissue>
    </source>
</reference>